<dbReference type="PANTHER" id="PTHR23346">
    <property type="entry name" value="TRANSLATIONAL ACTIVATOR GCN1-RELATED"/>
    <property type="match status" value="1"/>
</dbReference>
<dbReference type="EMBL" id="JANBUO010002366">
    <property type="protein sequence ID" value="KAJ2794908.1"/>
    <property type="molecule type" value="Genomic_DNA"/>
</dbReference>
<dbReference type="Proteomes" id="UP001140094">
    <property type="component" value="Unassembled WGS sequence"/>
</dbReference>
<accession>A0A9W8HNM4</accession>
<evidence type="ECO:0000256" key="1">
    <source>
        <dbReference type="ARBA" id="ARBA00022737"/>
    </source>
</evidence>
<evidence type="ECO:0000313" key="3">
    <source>
        <dbReference type="EMBL" id="KAJ2794908.1"/>
    </source>
</evidence>
<name>A0A9W8HNM4_9FUNG</name>
<dbReference type="AlphaFoldDB" id="A0A9W8HNM4"/>
<evidence type="ECO:0000313" key="4">
    <source>
        <dbReference type="Proteomes" id="UP001140094"/>
    </source>
</evidence>
<dbReference type="Gene3D" id="1.25.10.10">
    <property type="entry name" value="Leucine-rich Repeat Variant"/>
    <property type="match status" value="1"/>
</dbReference>
<gene>
    <name evidence="3" type="ORF">H4R20_006066</name>
</gene>
<keyword evidence="4" id="KW-1185">Reference proteome</keyword>
<proteinExistence type="predicted"/>
<sequence>MLSPAMIRNLLKHLEKIYFEKYESDIRGVTGQVLEQLAQKCPERLCENPSGPGTASFVLFGCWDASEVVANGFQSAWQEYILGLGSALIEEQLAELLRQPLEHIAGENWPLRIQSAKALSEVARMVERDARAGDAGNPEGSAGSGNGLVPASVETLARTALPELVKASRGRRWPGKEHVLGSLVGVCAACARALAANADSDMQNLPATVCDILLKEMKHGEIPYRREVIKHYCTLVERMDLDVYSEMSGALLEMVEQMSTAGQKQNDSGNAMDVDDDDDAAMKRPQQLMLVSTAIKALQLTLEKSQSLLLEEAVKAADVLRSAAQIGVWNVRVASLECLAELLERCVALKLNDSTDGGSFPIDIALVLDAVRLCAAEGKYVSVRVAALKALGAALGAIKAASSDDSADDRVLQWNQEAGAVRELFLKDPVPSVSDRAKEL</sequence>
<dbReference type="SUPFAM" id="SSF48371">
    <property type="entry name" value="ARM repeat"/>
    <property type="match status" value="1"/>
</dbReference>
<dbReference type="InterPro" id="IPR011989">
    <property type="entry name" value="ARM-like"/>
</dbReference>
<dbReference type="GO" id="GO:0005634">
    <property type="term" value="C:nucleus"/>
    <property type="evidence" value="ECO:0007669"/>
    <property type="project" value="TreeGrafter"/>
</dbReference>
<dbReference type="GO" id="GO:0005737">
    <property type="term" value="C:cytoplasm"/>
    <property type="evidence" value="ECO:0007669"/>
    <property type="project" value="TreeGrafter"/>
</dbReference>
<dbReference type="Pfam" id="PF23731">
    <property type="entry name" value="ARM_ECM29_C"/>
    <property type="match status" value="1"/>
</dbReference>
<evidence type="ECO:0000256" key="2">
    <source>
        <dbReference type="SAM" id="MobiDB-lite"/>
    </source>
</evidence>
<dbReference type="OrthoDB" id="16066at2759"/>
<dbReference type="InterPro" id="IPR016024">
    <property type="entry name" value="ARM-type_fold"/>
</dbReference>
<dbReference type="PANTHER" id="PTHR23346:SF19">
    <property type="entry name" value="PROTEASOME ADAPTER AND SCAFFOLD PROTEIN ECM29"/>
    <property type="match status" value="1"/>
</dbReference>
<keyword evidence="1" id="KW-0677">Repeat</keyword>
<protein>
    <submittedName>
        <fullName evidence="3">Uncharacterized protein</fullName>
    </submittedName>
</protein>
<dbReference type="GO" id="GO:0036503">
    <property type="term" value="P:ERAD pathway"/>
    <property type="evidence" value="ECO:0007669"/>
    <property type="project" value="TreeGrafter"/>
</dbReference>
<dbReference type="GO" id="GO:0060090">
    <property type="term" value="F:molecular adaptor activity"/>
    <property type="evidence" value="ECO:0007669"/>
    <property type="project" value="TreeGrafter"/>
</dbReference>
<organism evidence="3 4">
    <name type="scientific">Coemansia guatemalensis</name>
    <dbReference type="NCBI Taxonomy" id="2761395"/>
    <lineage>
        <taxon>Eukaryota</taxon>
        <taxon>Fungi</taxon>
        <taxon>Fungi incertae sedis</taxon>
        <taxon>Zoopagomycota</taxon>
        <taxon>Kickxellomycotina</taxon>
        <taxon>Kickxellomycetes</taxon>
        <taxon>Kickxellales</taxon>
        <taxon>Kickxellaceae</taxon>
        <taxon>Coemansia</taxon>
    </lineage>
</organism>
<comment type="caution">
    <text evidence="3">The sequence shown here is derived from an EMBL/GenBank/DDBJ whole genome shotgun (WGS) entry which is preliminary data.</text>
</comment>
<reference evidence="3" key="1">
    <citation type="submission" date="2022-07" db="EMBL/GenBank/DDBJ databases">
        <title>Phylogenomic reconstructions and comparative analyses of Kickxellomycotina fungi.</title>
        <authorList>
            <person name="Reynolds N.K."/>
            <person name="Stajich J.E."/>
            <person name="Barry K."/>
            <person name="Grigoriev I.V."/>
            <person name="Crous P."/>
            <person name="Smith M.E."/>
        </authorList>
    </citation>
    <scope>NUCLEOTIDE SEQUENCE</scope>
    <source>
        <strain evidence="3">NRRL 1565</strain>
    </source>
</reference>
<feature type="region of interest" description="Disordered" evidence="2">
    <location>
        <begin position="129"/>
        <end position="148"/>
    </location>
</feature>